<accession>A0A5B7HYD4</accession>
<evidence type="ECO:0000313" key="2">
    <source>
        <dbReference type="EMBL" id="MPC74736.1"/>
    </source>
</evidence>
<protein>
    <submittedName>
        <fullName evidence="2">Uncharacterized protein</fullName>
    </submittedName>
</protein>
<reference evidence="2 3" key="1">
    <citation type="submission" date="2019-05" db="EMBL/GenBank/DDBJ databases">
        <title>Another draft genome of Portunus trituberculatus and its Hox gene families provides insights of decapod evolution.</title>
        <authorList>
            <person name="Jeong J.-H."/>
            <person name="Song I."/>
            <person name="Kim S."/>
            <person name="Choi T."/>
            <person name="Kim D."/>
            <person name="Ryu S."/>
            <person name="Kim W."/>
        </authorList>
    </citation>
    <scope>NUCLEOTIDE SEQUENCE [LARGE SCALE GENOMIC DNA]</scope>
    <source>
        <tissue evidence="2">Muscle</tissue>
    </source>
</reference>
<dbReference type="Proteomes" id="UP000324222">
    <property type="component" value="Unassembled WGS sequence"/>
</dbReference>
<organism evidence="2 3">
    <name type="scientific">Portunus trituberculatus</name>
    <name type="common">Swimming crab</name>
    <name type="synonym">Neptunus trituberculatus</name>
    <dbReference type="NCBI Taxonomy" id="210409"/>
    <lineage>
        <taxon>Eukaryota</taxon>
        <taxon>Metazoa</taxon>
        <taxon>Ecdysozoa</taxon>
        <taxon>Arthropoda</taxon>
        <taxon>Crustacea</taxon>
        <taxon>Multicrustacea</taxon>
        <taxon>Malacostraca</taxon>
        <taxon>Eumalacostraca</taxon>
        <taxon>Eucarida</taxon>
        <taxon>Decapoda</taxon>
        <taxon>Pleocyemata</taxon>
        <taxon>Brachyura</taxon>
        <taxon>Eubrachyura</taxon>
        <taxon>Portunoidea</taxon>
        <taxon>Portunidae</taxon>
        <taxon>Portuninae</taxon>
        <taxon>Portunus</taxon>
    </lineage>
</organism>
<evidence type="ECO:0000313" key="3">
    <source>
        <dbReference type="Proteomes" id="UP000324222"/>
    </source>
</evidence>
<comment type="caution">
    <text evidence="2">The sequence shown here is derived from an EMBL/GenBank/DDBJ whole genome shotgun (WGS) entry which is preliminary data.</text>
</comment>
<keyword evidence="3" id="KW-1185">Reference proteome</keyword>
<feature type="compositionally biased region" description="Polar residues" evidence="1">
    <location>
        <begin position="72"/>
        <end position="84"/>
    </location>
</feature>
<name>A0A5B7HYD4_PORTR</name>
<evidence type="ECO:0000256" key="1">
    <source>
        <dbReference type="SAM" id="MobiDB-lite"/>
    </source>
</evidence>
<feature type="region of interest" description="Disordered" evidence="1">
    <location>
        <begin position="53"/>
        <end position="84"/>
    </location>
</feature>
<proteinExistence type="predicted"/>
<sequence length="84" mass="9201">MEDDGGRGRMSPVTPLSPCLPLIYDTSWQSYTLEPFTNNSAVPSAALHRRSFTQTHSHSLITPHPTHPTHLACSNKSQSSDGIQ</sequence>
<gene>
    <name evidence="2" type="ORF">E2C01_069110</name>
</gene>
<dbReference type="AlphaFoldDB" id="A0A5B7HYD4"/>
<dbReference type="EMBL" id="VSRR010039612">
    <property type="protein sequence ID" value="MPC74736.1"/>
    <property type="molecule type" value="Genomic_DNA"/>
</dbReference>